<dbReference type="PANTHER" id="PTHR31204:SF1">
    <property type="entry name" value="SIGMA INTRACELLULAR RECEPTOR 2"/>
    <property type="match status" value="1"/>
</dbReference>
<feature type="transmembrane region" description="Helical" evidence="7">
    <location>
        <begin position="64"/>
        <end position="86"/>
    </location>
</feature>
<feature type="domain" description="EXPERA" evidence="8">
    <location>
        <begin position="9"/>
        <end position="141"/>
    </location>
</feature>
<dbReference type="PANTHER" id="PTHR31204">
    <property type="entry name" value="SIGMA INTRACELLULAR RECEPTOR 2"/>
    <property type="match status" value="1"/>
</dbReference>
<comment type="subcellular location">
    <subcellularLocation>
        <location evidence="1">Endoplasmic reticulum membrane</location>
        <topology evidence="1">Multi-pass membrane protein</topology>
    </subcellularLocation>
</comment>
<dbReference type="PIRSF" id="PIRSF031032">
    <property type="entry name" value="TMP_97_prd"/>
    <property type="match status" value="1"/>
</dbReference>
<keyword evidence="6 7" id="KW-0472">Membrane</keyword>
<dbReference type="Pfam" id="PF05241">
    <property type="entry name" value="EBP"/>
    <property type="match status" value="1"/>
</dbReference>
<feature type="transmembrane region" description="Helical" evidence="7">
    <location>
        <begin position="126"/>
        <end position="146"/>
    </location>
</feature>
<proteinExistence type="inferred from homology"/>
<evidence type="ECO:0000259" key="8">
    <source>
        <dbReference type="PROSITE" id="PS51751"/>
    </source>
</evidence>
<evidence type="ECO:0000256" key="3">
    <source>
        <dbReference type="ARBA" id="ARBA00022692"/>
    </source>
</evidence>
<protein>
    <submittedName>
        <fullName evidence="10">Transmembrane protein 97-like</fullName>
    </submittedName>
</protein>
<sequence>MIRALCKVVDLVLLLTFLTISVVAPFLDAQIFLPQWVFPDVLIRFHKWYTIEHQDYLLMEKPHFFTALMKLELVFQFPLALVNIYGLLASKPWFNTTCLIFGASLMTHMTAILGEMVGSQKASDKLIMMYSPFWGLGILALLRGLLSQCGKASSVVGNGPGLVRKKRV</sequence>
<dbReference type="OrthoDB" id="433124at2759"/>
<feature type="transmembrane region" description="Helical" evidence="7">
    <location>
        <begin position="93"/>
        <end position="114"/>
    </location>
</feature>
<keyword evidence="4" id="KW-0256">Endoplasmic reticulum</keyword>
<dbReference type="RefSeq" id="XP_021293234.1">
    <property type="nucleotide sequence ID" value="XM_021437559.1"/>
</dbReference>
<evidence type="ECO:0000256" key="4">
    <source>
        <dbReference type="ARBA" id="ARBA00022824"/>
    </source>
</evidence>
<evidence type="ECO:0000313" key="9">
    <source>
        <dbReference type="Proteomes" id="UP000504621"/>
    </source>
</evidence>
<reference evidence="10" key="1">
    <citation type="submission" date="2025-08" db="UniProtKB">
        <authorList>
            <consortium name="RefSeq"/>
        </authorList>
    </citation>
    <scope>IDENTIFICATION</scope>
    <source>
        <tissue evidence="10">Leaf</tissue>
    </source>
</reference>
<name>A0A6J1B3L4_9ROSI</name>
<feature type="transmembrane region" description="Helical" evidence="7">
    <location>
        <begin position="12"/>
        <end position="33"/>
    </location>
</feature>
<organism evidence="9 10">
    <name type="scientific">Herrania umbratica</name>
    <dbReference type="NCBI Taxonomy" id="108875"/>
    <lineage>
        <taxon>Eukaryota</taxon>
        <taxon>Viridiplantae</taxon>
        <taxon>Streptophyta</taxon>
        <taxon>Embryophyta</taxon>
        <taxon>Tracheophyta</taxon>
        <taxon>Spermatophyta</taxon>
        <taxon>Magnoliopsida</taxon>
        <taxon>eudicotyledons</taxon>
        <taxon>Gunneridae</taxon>
        <taxon>Pentapetalae</taxon>
        <taxon>rosids</taxon>
        <taxon>malvids</taxon>
        <taxon>Malvales</taxon>
        <taxon>Malvaceae</taxon>
        <taxon>Byttnerioideae</taxon>
        <taxon>Herrania</taxon>
    </lineage>
</organism>
<keyword evidence="3 7" id="KW-0812">Transmembrane</keyword>
<evidence type="ECO:0000256" key="7">
    <source>
        <dbReference type="PIRNR" id="PIRNR031032"/>
    </source>
</evidence>
<keyword evidence="5 7" id="KW-1133">Transmembrane helix</keyword>
<comment type="similarity">
    <text evidence="2">Belongs to the TMEM97/sigma-2 receptor family.</text>
</comment>
<dbReference type="GeneID" id="110423347"/>
<accession>A0A6J1B3L4</accession>
<dbReference type="GO" id="GO:0005789">
    <property type="term" value="C:endoplasmic reticulum membrane"/>
    <property type="evidence" value="ECO:0007669"/>
    <property type="project" value="UniProtKB-SubCell"/>
</dbReference>
<dbReference type="InterPro" id="IPR016964">
    <property type="entry name" value="Sigma2_recept"/>
</dbReference>
<evidence type="ECO:0000256" key="2">
    <source>
        <dbReference type="ARBA" id="ARBA00009096"/>
    </source>
</evidence>
<dbReference type="Proteomes" id="UP000504621">
    <property type="component" value="Unplaced"/>
</dbReference>
<dbReference type="PROSITE" id="PS51751">
    <property type="entry name" value="EXPERA"/>
    <property type="match status" value="1"/>
</dbReference>
<keyword evidence="9" id="KW-1185">Reference proteome</keyword>
<dbReference type="InterPro" id="IPR051987">
    <property type="entry name" value="Sigma-2_receptor-like"/>
</dbReference>
<dbReference type="AlphaFoldDB" id="A0A6J1B3L4"/>
<evidence type="ECO:0000256" key="1">
    <source>
        <dbReference type="ARBA" id="ARBA00004477"/>
    </source>
</evidence>
<evidence type="ECO:0000313" key="10">
    <source>
        <dbReference type="RefSeq" id="XP_021293234.1"/>
    </source>
</evidence>
<gene>
    <name evidence="10" type="primary">LOC110423347</name>
</gene>
<dbReference type="InterPro" id="IPR033118">
    <property type="entry name" value="EXPERA"/>
</dbReference>
<evidence type="ECO:0000256" key="5">
    <source>
        <dbReference type="ARBA" id="ARBA00022989"/>
    </source>
</evidence>
<evidence type="ECO:0000256" key="6">
    <source>
        <dbReference type="ARBA" id="ARBA00023136"/>
    </source>
</evidence>